<feature type="transmembrane region" description="Helical" evidence="1">
    <location>
        <begin position="236"/>
        <end position="256"/>
    </location>
</feature>
<reference evidence="2 3" key="1">
    <citation type="submission" date="2013-09" db="EMBL/GenBank/DDBJ databases">
        <title>Genome sequencing of Arenimonas oryziterrae.</title>
        <authorList>
            <person name="Chen F."/>
            <person name="Wang G."/>
        </authorList>
    </citation>
    <scope>NUCLEOTIDE SEQUENCE [LARGE SCALE GENOMIC DNA]</scope>
    <source>
        <strain evidence="2 3">YC6267</strain>
    </source>
</reference>
<dbReference type="Proteomes" id="UP000029385">
    <property type="component" value="Unassembled WGS sequence"/>
</dbReference>
<name>A0A091AZS2_9GAMM</name>
<dbReference type="EMBL" id="AVCI01000003">
    <property type="protein sequence ID" value="KFN44139.1"/>
    <property type="molecule type" value="Genomic_DNA"/>
</dbReference>
<feature type="transmembrane region" description="Helical" evidence="1">
    <location>
        <begin position="110"/>
        <end position="129"/>
    </location>
</feature>
<sequence length="330" mass="36683">MKQDVFTARYTAEWAMLERWLDAQEHRRARTNATPPEFTEIEFPARYRRLCQQLALARGRGYSPLVVNRLQALMQRGHRLLYKPPVPRWRRITDYVLMDFPRLVRANARVMWLAALLLYLPMGAMIGAMQSHPELAQAFFEPNQQANMEEMYNPGAEHIGRDRESSGDLQMFGVYIWNNISIGFKTFASGLLLGVGTVFVLLSNGFEIGAVAGHLTVIGYGGPFWSFVVGHSSFELTAIVIFGGAGLRLGLAMIAPGRRSRARALQDAGWVGAHLALGGFVMLIVAAFIEAFWSSNGALPPVVKYSVGGVLWLFVLLWLLRGGKGTTHAS</sequence>
<dbReference type="eggNOG" id="COG1300">
    <property type="taxonomic scope" value="Bacteria"/>
</dbReference>
<evidence type="ECO:0008006" key="4">
    <source>
        <dbReference type="Google" id="ProtNLM"/>
    </source>
</evidence>
<keyword evidence="1" id="KW-0472">Membrane</keyword>
<feature type="transmembrane region" description="Helical" evidence="1">
    <location>
        <begin position="301"/>
        <end position="320"/>
    </location>
</feature>
<gene>
    <name evidence="2" type="ORF">N789_06905</name>
</gene>
<proteinExistence type="predicted"/>
<dbReference type="AlphaFoldDB" id="A0A091AZS2"/>
<dbReference type="OrthoDB" id="9792847at2"/>
<dbReference type="PANTHER" id="PTHR35337:SF1">
    <property type="entry name" value="SLR1478 PROTEIN"/>
    <property type="match status" value="1"/>
</dbReference>
<keyword evidence="3" id="KW-1185">Reference proteome</keyword>
<dbReference type="InterPro" id="IPR002798">
    <property type="entry name" value="SpoIIM-like"/>
</dbReference>
<keyword evidence="1" id="KW-1133">Transmembrane helix</keyword>
<dbReference type="PATRIC" id="fig|1121015.4.peg.871"/>
<dbReference type="Pfam" id="PF01944">
    <property type="entry name" value="SpoIIM"/>
    <property type="match status" value="1"/>
</dbReference>
<evidence type="ECO:0000313" key="2">
    <source>
        <dbReference type="EMBL" id="KFN44139.1"/>
    </source>
</evidence>
<protein>
    <recommendedName>
        <fullName evidence="4">Stage II sporulation protein M</fullName>
    </recommendedName>
</protein>
<dbReference type="PANTHER" id="PTHR35337">
    <property type="entry name" value="SLR1478 PROTEIN"/>
    <property type="match status" value="1"/>
</dbReference>
<organism evidence="2 3">
    <name type="scientific">Arenimonas oryziterrae DSM 21050 = YC6267</name>
    <dbReference type="NCBI Taxonomy" id="1121015"/>
    <lineage>
        <taxon>Bacteria</taxon>
        <taxon>Pseudomonadati</taxon>
        <taxon>Pseudomonadota</taxon>
        <taxon>Gammaproteobacteria</taxon>
        <taxon>Lysobacterales</taxon>
        <taxon>Lysobacteraceae</taxon>
        <taxon>Arenimonas</taxon>
    </lineage>
</organism>
<keyword evidence="1" id="KW-0812">Transmembrane</keyword>
<feature type="transmembrane region" description="Helical" evidence="1">
    <location>
        <begin position="209"/>
        <end position="230"/>
    </location>
</feature>
<feature type="transmembrane region" description="Helical" evidence="1">
    <location>
        <begin position="268"/>
        <end position="289"/>
    </location>
</feature>
<dbReference type="STRING" id="1121015.GCA_000420545_01833"/>
<dbReference type="RefSeq" id="WP_022969451.1">
    <property type="nucleotide sequence ID" value="NZ_ATVD01000003.1"/>
</dbReference>
<comment type="caution">
    <text evidence="2">The sequence shown here is derived from an EMBL/GenBank/DDBJ whole genome shotgun (WGS) entry which is preliminary data.</text>
</comment>
<evidence type="ECO:0000313" key="3">
    <source>
        <dbReference type="Proteomes" id="UP000029385"/>
    </source>
</evidence>
<accession>A0A091AZS2</accession>
<feature type="transmembrane region" description="Helical" evidence="1">
    <location>
        <begin position="182"/>
        <end position="202"/>
    </location>
</feature>
<evidence type="ECO:0000256" key="1">
    <source>
        <dbReference type="SAM" id="Phobius"/>
    </source>
</evidence>